<dbReference type="SMART" id="SM00239">
    <property type="entry name" value="C2"/>
    <property type="match status" value="1"/>
</dbReference>
<dbReference type="AlphaFoldDB" id="A0AAX6DPQ7"/>
<reference evidence="3" key="2">
    <citation type="submission" date="2023-04" db="EMBL/GenBank/DDBJ databases">
        <authorList>
            <person name="Bruccoleri R.E."/>
            <person name="Oakeley E.J."/>
            <person name="Faust A.-M."/>
            <person name="Dessus-Babus S."/>
            <person name="Altorfer M."/>
            <person name="Burckhardt D."/>
            <person name="Oertli M."/>
            <person name="Naumann U."/>
            <person name="Petersen F."/>
            <person name="Wong J."/>
        </authorList>
    </citation>
    <scope>NUCLEOTIDE SEQUENCE</scope>
    <source>
        <strain evidence="3">GSM-AAB239-AS_SAM_17_03QT</strain>
        <tissue evidence="3">Leaf</tissue>
    </source>
</reference>
<dbReference type="PANTHER" id="PTHR31208">
    <property type="entry name" value="EXPRESSED PROTEIN"/>
    <property type="match status" value="1"/>
</dbReference>
<dbReference type="Proteomes" id="UP001140949">
    <property type="component" value="Unassembled WGS sequence"/>
</dbReference>
<dbReference type="EMBL" id="JANAVB010042727">
    <property type="protein sequence ID" value="KAJ6793767.1"/>
    <property type="molecule type" value="Genomic_DNA"/>
</dbReference>
<name>A0AAX6DPQ7_IRIPA</name>
<sequence length="453" mass="48808">MDPSFNAASRFCYNQGQDAMGETEAGGGDGDGGFSGLLEVYVHHARNIHNICIYANQDVYAKFSLTCSPDDVLSTSVVAGGGKNPQFDERLATIKVPHPDAVLKCEIWMLSRARNFLEDQLLGFALVPLSSVAAAAKRKLTQDFTLSSTDLFHSPAGTVQLTLYLHSTSDKHSFALESSSNHTSSITSEVVILDPEELGTIEFPDVNIAKENQKMVSQYFDMAAAHAPSSPPRAAAAAAPFQFTALLQSVDDYEMAANSSDDNIGGSDSPDGSIGNSGPFTASTTTSLSDDRNSADSTEKKNRQEVSDSAKVETGHSGGTNSPDTPTSKCGAGAGDGKEDNKLSSMEKVEDRGKEQHDIDSVFKSPMGNINLEAEQSAMQQQIVDMYMRSMQQFTESLAKMKLPMDLDVPKAEDGGDVIQTQTTGDKLDQQQQQQQQKKKDGSRVFYGSRAFF</sequence>
<dbReference type="Gene3D" id="2.60.40.150">
    <property type="entry name" value="C2 domain"/>
    <property type="match status" value="1"/>
</dbReference>
<dbReference type="Pfam" id="PF00168">
    <property type="entry name" value="C2"/>
    <property type="match status" value="1"/>
</dbReference>
<keyword evidence="4" id="KW-1185">Reference proteome</keyword>
<feature type="domain" description="C2" evidence="2">
    <location>
        <begin position="19"/>
        <end position="144"/>
    </location>
</feature>
<feature type="compositionally biased region" description="Low complexity" evidence="1">
    <location>
        <begin position="420"/>
        <end position="436"/>
    </location>
</feature>
<feature type="compositionally biased region" description="Low complexity" evidence="1">
    <location>
        <begin position="259"/>
        <end position="279"/>
    </location>
</feature>
<dbReference type="InterPro" id="IPR000008">
    <property type="entry name" value="C2_dom"/>
</dbReference>
<feature type="compositionally biased region" description="Basic and acidic residues" evidence="1">
    <location>
        <begin position="289"/>
        <end position="314"/>
    </location>
</feature>
<evidence type="ECO:0000313" key="3">
    <source>
        <dbReference type="EMBL" id="KAJ6793767.1"/>
    </source>
</evidence>
<dbReference type="InterPro" id="IPR035892">
    <property type="entry name" value="C2_domain_sf"/>
</dbReference>
<evidence type="ECO:0000256" key="1">
    <source>
        <dbReference type="SAM" id="MobiDB-lite"/>
    </source>
</evidence>
<dbReference type="CDD" id="cd00030">
    <property type="entry name" value="C2"/>
    <property type="match status" value="1"/>
</dbReference>
<dbReference type="PANTHER" id="PTHR31208:SF3">
    <property type="entry name" value="OS01G0953500 PROTEIN"/>
    <property type="match status" value="1"/>
</dbReference>
<feature type="compositionally biased region" description="Polar residues" evidence="1">
    <location>
        <begin position="319"/>
        <end position="328"/>
    </location>
</feature>
<protein>
    <recommendedName>
        <fullName evidence="2">C2 domain-containing protein</fullName>
    </recommendedName>
</protein>
<dbReference type="SUPFAM" id="SSF49562">
    <property type="entry name" value="C2 domain (Calcium/lipid-binding domain, CaLB)"/>
    <property type="match status" value="1"/>
</dbReference>
<organism evidence="3 4">
    <name type="scientific">Iris pallida</name>
    <name type="common">Sweet iris</name>
    <dbReference type="NCBI Taxonomy" id="29817"/>
    <lineage>
        <taxon>Eukaryota</taxon>
        <taxon>Viridiplantae</taxon>
        <taxon>Streptophyta</taxon>
        <taxon>Embryophyta</taxon>
        <taxon>Tracheophyta</taxon>
        <taxon>Spermatophyta</taxon>
        <taxon>Magnoliopsida</taxon>
        <taxon>Liliopsida</taxon>
        <taxon>Asparagales</taxon>
        <taxon>Iridaceae</taxon>
        <taxon>Iridoideae</taxon>
        <taxon>Irideae</taxon>
        <taxon>Iris</taxon>
    </lineage>
</organism>
<evidence type="ECO:0000259" key="2">
    <source>
        <dbReference type="PROSITE" id="PS50004"/>
    </source>
</evidence>
<dbReference type="PROSITE" id="PS50004">
    <property type="entry name" value="C2"/>
    <property type="match status" value="1"/>
</dbReference>
<feature type="compositionally biased region" description="Basic and acidic residues" evidence="1">
    <location>
        <begin position="336"/>
        <end position="361"/>
    </location>
</feature>
<comment type="caution">
    <text evidence="3">The sequence shown here is derived from an EMBL/GenBank/DDBJ whole genome shotgun (WGS) entry which is preliminary data.</text>
</comment>
<evidence type="ECO:0000313" key="4">
    <source>
        <dbReference type="Proteomes" id="UP001140949"/>
    </source>
</evidence>
<feature type="region of interest" description="Disordered" evidence="1">
    <location>
        <begin position="257"/>
        <end position="361"/>
    </location>
</feature>
<reference evidence="3" key="1">
    <citation type="journal article" date="2023" name="GigaByte">
        <title>Genome assembly of the bearded iris, Iris pallida Lam.</title>
        <authorList>
            <person name="Bruccoleri R.E."/>
            <person name="Oakeley E.J."/>
            <person name="Faust A.M.E."/>
            <person name="Altorfer M."/>
            <person name="Dessus-Babus S."/>
            <person name="Burckhardt D."/>
            <person name="Oertli M."/>
            <person name="Naumann U."/>
            <person name="Petersen F."/>
            <person name="Wong J."/>
        </authorList>
    </citation>
    <scope>NUCLEOTIDE SEQUENCE</scope>
    <source>
        <strain evidence="3">GSM-AAB239-AS_SAM_17_03QT</strain>
    </source>
</reference>
<accession>A0AAX6DPQ7</accession>
<gene>
    <name evidence="3" type="ORF">M6B38_234705</name>
</gene>
<feature type="region of interest" description="Disordered" evidence="1">
    <location>
        <begin position="408"/>
        <end position="443"/>
    </location>
</feature>
<proteinExistence type="predicted"/>